<keyword evidence="2" id="KW-0812">Transmembrane</keyword>
<keyword evidence="2" id="KW-1133">Transmembrane helix</keyword>
<evidence type="ECO:0000313" key="4">
    <source>
        <dbReference type="Proteomes" id="UP000293360"/>
    </source>
</evidence>
<name>A0A4V1XCX9_9PEZI</name>
<feature type="transmembrane region" description="Helical" evidence="2">
    <location>
        <begin position="285"/>
        <end position="303"/>
    </location>
</feature>
<proteinExistence type="predicted"/>
<reference evidence="3 4" key="1">
    <citation type="submission" date="2018-06" db="EMBL/GenBank/DDBJ databases">
        <title>Complete Genomes of Monosporascus.</title>
        <authorList>
            <person name="Robinson A.J."/>
            <person name="Natvig D.O."/>
        </authorList>
    </citation>
    <scope>NUCLEOTIDE SEQUENCE [LARGE SCALE GENOMIC DNA]</scope>
    <source>
        <strain evidence="3 4">CBS 110550</strain>
    </source>
</reference>
<dbReference type="AlphaFoldDB" id="A0A4V1XCX9"/>
<evidence type="ECO:0000256" key="1">
    <source>
        <dbReference type="SAM" id="MobiDB-lite"/>
    </source>
</evidence>
<dbReference type="OrthoDB" id="2956246at2759"/>
<keyword evidence="4" id="KW-1185">Reference proteome</keyword>
<dbReference type="EMBL" id="QJNU01000003">
    <property type="protein sequence ID" value="RYP11309.1"/>
    <property type="molecule type" value="Genomic_DNA"/>
</dbReference>
<protein>
    <submittedName>
        <fullName evidence="3">Uncharacterized protein</fullName>
    </submittedName>
</protein>
<dbReference type="Proteomes" id="UP000293360">
    <property type="component" value="Unassembled WGS sequence"/>
</dbReference>
<feature type="region of interest" description="Disordered" evidence="1">
    <location>
        <begin position="325"/>
        <end position="344"/>
    </location>
</feature>
<evidence type="ECO:0000256" key="2">
    <source>
        <dbReference type="SAM" id="Phobius"/>
    </source>
</evidence>
<feature type="transmembrane region" description="Helical" evidence="2">
    <location>
        <begin position="154"/>
        <end position="172"/>
    </location>
</feature>
<gene>
    <name evidence="3" type="ORF">DL764_000127</name>
</gene>
<feature type="transmembrane region" description="Helical" evidence="2">
    <location>
        <begin position="179"/>
        <end position="196"/>
    </location>
</feature>
<comment type="caution">
    <text evidence="3">The sequence shown here is derived from an EMBL/GenBank/DDBJ whole genome shotgun (WGS) entry which is preliminary data.</text>
</comment>
<sequence>MKILGQGFPNWSQTPIPNFEPSAGGLLALADLGTIAQRTAIVGGSSWLDSLILAPGLHYQQAADALADSLMASYDTVEVYEGKTLLRYSVTNPATIRYLQRLASSGQRVVVNVGVVPHRSRFFSSCRGQRRGVRQRDTIWADDGDVDLGCLSHVLYLAAPVFTVVAFLFMILLQEWWGIALLLALIFSRVLNIWAIKQRTKQPASVPTPPASAPGLGNLLTEYVVDLGHGRSVSLRGLAADLQAITRGTWLSAKTHTQGHLEATAKLTVYLVASLSGNMTQAGNIIFMILLLVNAGLLGLSNAHAKTFRMHGRIAAPTTGRLPYASPLGSSSGEQQWQGSRLWC</sequence>
<organism evidence="3 4">
    <name type="scientific">Monosporascus ibericus</name>
    <dbReference type="NCBI Taxonomy" id="155417"/>
    <lineage>
        <taxon>Eukaryota</taxon>
        <taxon>Fungi</taxon>
        <taxon>Dikarya</taxon>
        <taxon>Ascomycota</taxon>
        <taxon>Pezizomycotina</taxon>
        <taxon>Sordariomycetes</taxon>
        <taxon>Xylariomycetidae</taxon>
        <taxon>Xylariales</taxon>
        <taxon>Xylariales incertae sedis</taxon>
        <taxon>Monosporascus</taxon>
    </lineage>
</organism>
<feature type="compositionally biased region" description="Low complexity" evidence="1">
    <location>
        <begin position="329"/>
        <end position="344"/>
    </location>
</feature>
<dbReference type="STRING" id="155417.A0A4V1XCX9"/>
<keyword evidence="2" id="KW-0472">Membrane</keyword>
<evidence type="ECO:0000313" key="3">
    <source>
        <dbReference type="EMBL" id="RYP11309.1"/>
    </source>
</evidence>
<accession>A0A4V1XCX9</accession>